<dbReference type="EMBL" id="CANTFL010000665">
    <property type="protein sequence ID" value="CAI5726532.1"/>
    <property type="molecule type" value="Genomic_DNA"/>
</dbReference>
<dbReference type="PANTHER" id="PTHR31431">
    <property type="entry name" value="NUCLEOPORIN NUP188 HOMOLOG"/>
    <property type="match status" value="1"/>
</dbReference>
<evidence type="ECO:0000256" key="1">
    <source>
        <dbReference type="SAM" id="MobiDB-lite"/>
    </source>
</evidence>
<feature type="compositionally biased region" description="Low complexity" evidence="1">
    <location>
        <begin position="1230"/>
        <end position="1241"/>
    </location>
</feature>
<dbReference type="GO" id="GO:0006606">
    <property type="term" value="P:protein import into nucleus"/>
    <property type="evidence" value="ECO:0007669"/>
    <property type="project" value="TreeGrafter"/>
</dbReference>
<name>A0AAV0TX42_HYABA</name>
<feature type="region of interest" description="Disordered" evidence="1">
    <location>
        <begin position="1186"/>
        <end position="1241"/>
    </location>
</feature>
<gene>
    <name evidence="2" type="ORF">HBR001_LOCUS3866</name>
</gene>
<keyword evidence="3" id="KW-1185">Reference proteome</keyword>
<evidence type="ECO:0000313" key="3">
    <source>
        <dbReference type="Proteomes" id="UP001162031"/>
    </source>
</evidence>
<comment type="caution">
    <text evidence="2">The sequence shown here is derived from an EMBL/GenBank/DDBJ whole genome shotgun (WGS) entry which is preliminary data.</text>
</comment>
<reference evidence="2" key="1">
    <citation type="submission" date="2022-12" db="EMBL/GenBank/DDBJ databases">
        <authorList>
            <person name="Webb A."/>
        </authorList>
    </citation>
    <scope>NUCLEOTIDE SEQUENCE</scope>
    <source>
        <strain evidence="2">Hp1</strain>
    </source>
</reference>
<dbReference type="GO" id="GO:0017056">
    <property type="term" value="F:structural constituent of nuclear pore"/>
    <property type="evidence" value="ECO:0007669"/>
    <property type="project" value="InterPro"/>
</dbReference>
<protein>
    <submittedName>
        <fullName evidence="2">Uncharacterized protein</fullName>
    </submittedName>
</protein>
<dbReference type="InterPro" id="IPR044840">
    <property type="entry name" value="Nup188"/>
</dbReference>
<dbReference type="GO" id="GO:0044611">
    <property type="term" value="C:nuclear pore inner ring"/>
    <property type="evidence" value="ECO:0007669"/>
    <property type="project" value="TreeGrafter"/>
</dbReference>
<organism evidence="2 3">
    <name type="scientific">Hyaloperonospora brassicae</name>
    <name type="common">Brassica downy mildew</name>
    <name type="synonym">Peronospora brassicae</name>
    <dbReference type="NCBI Taxonomy" id="162125"/>
    <lineage>
        <taxon>Eukaryota</taxon>
        <taxon>Sar</taxon>
        <taxon>Stramenopiles</taxon>
        <taxon>Oomycota</taxon>
        <taxon>Peronosporomycetes</taxon>
        <taxon>Peronosporales</taxon>
        <taxon>Peronosporaceae</taxon>
        <taxon>Hyaloperonospora</taxon>
    </lineage>
</organism>
<dbReference type="GO" id="GO:0006405">
    <property type="term" value="P:RNA export from nucleus"/>
    <property type="evidence" value="ECO:0007669"/>
    <property type="project" value="TreeGrafter"/>
</dbReference>
<proteinExistence type="predicted"/>
<dbReference type="PANTHER" id="PTHR31431:SF1">
    <property type="entry name" value="NUCLEOPORIN NUP188"/>
    <property type="match status" value="1"/>
</dbReference>
<feature type="compositionally biased region" description="Polar residues" evidence="1">
    <location>
        <begin position="1203"/>
        <end position="1229"/>
    </location>
</feature>
<dbReference type="Proteomes" id="UP001162031">
    <property type="component" value="Unassembled WGS sequence"/>
</dbReference>
<sequence>MATSPRSILSWLRRCRRDELPVERTLTAIRSVHGLVPLGGRVGGTDGATPPTTPQSAAFSLFSTSQDATCAADVERDEPIEAVRWELLLASVRLPSSGGLRELEHALETLSKLTLSTQAQHSTVDTDRLRQAYFAARREFFTVRIELLRTARNVQHPNAQAAREIVNELLTEGLGDALVDEMLGRQFYQAPSFRRVGKDERKALVAWEVQFLQEEALLRELLLLTLEFSEVHATLERAVAIAKTVHVWDVQVLDELIMNSTLELPGAQQAVETLTQVGVLVALRMLHTTVAGLEHEALLNASKTFFLTNLCGLSGVELRPSPVPGVLLLAWATLLGRQYHVKVGLDGDSAEVKELRDALQQTLASAERLRSFHYLNSLMRSLVFGIDSANAGLARLKPLLQPLSPYAKALWILPTDAVSAGPNGVNATHSDVLVNCDSAPVYQYVVAVFLNEMLSSLGYIKNLDDAQQLHAMVKFVLPALSNTRVSQQIFDIELEDSFPCIQLFTALCCNYQGASSPTVLRQVLRYFSMPHAGKDETVAAGDGWHPLPPREYYTEIGDGQDTLLCTRSFAYGGANGPSVVPAQTVGTILRYGDVVKVTWQFSDGDGDTYAPTMWDLLFQSADRLMTGHESRSFADLYHTNVEDVHILTSFFEFIVQLGNQEDNGEVVVEEMERCWAMDGKSGCWNNLSSTGVHEHRSMLSSGTERGDSHVLLRHIGEFGSDVINMVQLESLVTTCLRFVTLLISNRRNVVDLEAARKILLIPIAYGGMKERKELTVVTLCGEYLGYPLELAPGIAYWSLRILQHAAVAVDFRQERESRNPSVMQSLVSLFHGCEDLDIVRGAFAQLLSVSPTQRFALQKEVIHMLALCLKHQPGFLALLLFGVSSTNDPKSDKMKNEKAKGDDVSCMLLLERLFEDPVRLLEQASDLFCTLLAFVVQVWKGAVHNRFGIHMRIMTTLRANPSFWLNVTQAIKIHMPSDTEEERGLLDMELAAATSLGGGDTHSLSSSSEVYIGRSSAFGYMARGLILQLVSYEWHNEASELKDHPLVDVLESFREEGLYSHWLRTFTRLDYSPVQLKLYAPSIQRACNPRAPITSMHGMIPVDGVFMYLEGLICSNRQLEWQFGHGACAKQEASSADIRMLKLLRWSNLQAAYLHAQLFSLSKWKVFMELCCFQVDEETRGVSGLELTSRTTEPRCRKRKESMISSPSRNSGSRRMQSAGATSTAFLTPSSSEHSLSSSRFSGDRTSFEMIRVLADVIEASVDQHGNQGEVLDYFVLLHLHGLVQLLVSMLHHQLCLVVRKTYDPKLSQTRQRFEGSEPHFGLKLDARATLQLLSLVDKTVSAVHDSVKRVAREADIVGHDAINQSMSTSVELATSVPLISRLVTDFEQSLKSVTDGLLTLLVTAALLLVRHLNKISGHLSHSAKRETEAKGVLTTKALVPMKWIAHCVNVFTLCNDREEQTRSSQALFQLSWCLWQEVVDNYGNSNAPLVGVSEPRMMNVMQLNPFVMDMEYEQQGIRAVLHLLVQRFRPLSPSKQVSASQEDACQVLRGLAAVVWNPANSARPSFCLRLISLLTAQLLPLLRSRMEREEATSKLRGYILQKSDDVMTGQLEDNIHLQRSVAHEMWCLVLDIVSGLLHLHAEYTVVGSDKLDVWEFMSSAESLLLAAVEPSTCPRLTRATIAEHQSLLQLLSGLSRSASTRKCWRQAFPTSAVVLMEQSRQLLRHACVLLGSSSTKDNRYYSEKVEWQNGSRSANNAIVSYGKNRSSKSPRSPRSPSAFPYACETLLHEQLHAVRDVEKREVRAFHREMETELVKVVRFASLLLSKWTASPTDRGAVLVVGGVRCVDEEQLVPLLAFAPPSEARSRNGSPSLGHLSLAMDFILDRLLAKEDPQLGLQTVEMRMGLANAMNACALLFLKTCCLYAEQYELVKRDRDEFSSFFRRFHARIHEDETGATSAVDMQLLQHIDLVRIQMDALDCV</sequence>
<accession>A0AAV0TX42</accession>
<evidence type="ECO:0000313" key="2">
    <source>
        <dbReference type="EMBL" id="CAI5726532.1"/>
    </source>
</evidence>